<evidence type="ECO:0000313" key="3">
    <source>
        <dbReference type="Proteomes" id="UP000185490"/>
    </source>
</evidence>
<keyword evidence="1" id="KW-1133">Transmembrane helix</keyword>
<sequence length="185" mass="22686">MERLNLYNQKERYMSLKRFLFYIFIILVPFFSTFFLAQFWLYLSISNTIEKYPLVFNNITFLDPLEIPNIIENKINEYDSKLNIIVNKITYYKNYLNNVFYSKYFLQMLFDFFNTKKEDFFIKSIKFDGKKFSILFYEYSNVPEDFESVIKNLSKFYKNISIKLNDTKVLYSDFKMFEFIMEGEL</sequence>
<feature type="transmembrane region" description="Helical" evidence="1">
    <location>
        <begin position="20"/>
        <end position="43"/>
    </location>
</feature>
<dbReference type="EMBL" id="CP007389">
    <property type="protein sequence ID" value="APT74617.1"/>
    <property type="molecule type" value="Genomic_DNA"/>
</dbReference>
<evidence type="ECO:0000256" key="1">
    <source>
        <dbReference type="SAM" id="Phobius"/>
    </source>
</evidence>
<keyword evidence="1" id="KW-0472">Membrane</keyword>
<keyword evidence="3" id="KW-1185">Reference proteome</keyword>
<organism evidence="2 3">
    <name type="scientific">Thermosipho melanesiensis</name>
    <dbReference type="NCBI Taxonomy" id="46541"/>
    <lineage>
        <taxon>Bacteria</taxon>
        <taxon>Thermotogati</taxon>
        <taxon>Thermotogota</taxon>
        <taxon>Thermotogae</taxon>
        <taxon>Thermotogales</taxon>
        <taxon>Fervidobacteriaceae</taxon>
        <taxon>Thermosipho</taxon>
    </lineage>
</organism>
<reference evidence="2 3" key="1">
    <citation type="submission" date="2014-02" db="EMBL/GenBank/DDBJ databases">
        <title>Diversity of Thermotogales isolates from hydrothermal vents.</title>
        <authorList>
            <person name="Haverkamp T.H.A."/>
            <person name="Lossouarn J."/>
            <person name="Geslin C."/>
            <person name="Nesbo C.L."/>
        </authorList>
    </citation>
    <scope>NUCLEOTIDE SEQUENCE [LARGE SCALE GENOMIC DNA]</scope>
    <source>
        <strain evidence="2 3">431</strain>
    </source>
</reference>
<keyword evidence="1" id="KW-0812">Transmembrane</keyword>
<accession>A0ABN4UZN5</accession>
<dbReference type="RefSeq" id="WP_012057944.1">
    <property type="nucleotide sequence ID" value="NZ_CP007389.1"/>
</dbReference>
<name>A0ABN4UZN5_9BACT</name>
<protein>
    <submittedName>
        <fullName evidence="2">Uncharacterized protein</fullName>
    </submittedName>
</protein>
<proteinExistence type="predicted"/>
<gene>
    <name evidence="2" type="ORF">BW47_09200</name>
</gene>
<dbReference type="Proteomes" id="UP000185490">
    <property type="component" value="Chromosome"/>
</dbReference>
<evidence type="ECO:0000313" key="2">
    <source>
        <dbReference type="EMBL" id="APT74617.1"/>
    </source>
</evidence>